<dbReference type="InterPro" id="IPR050570">
    <property type="entry name" value="Cell_wall_metabolism_enzyme"/>
</dbReference>
<organism evidence="4">
    <name type="scientific">Siphoviridae sp. ctFPV4</name>
    <dbReference type="NCBI Taxonomy" id="2827819"/>
    <lineage>
        <taxon>Viruses</taxon>
        <taxon>Duplodnaviria</taxon>
        <taxon>Heunggongvirae</taxon>
        <taxon>Uroviricota</taxon>
        <taxon>Caudoviricetes</taxon>
    </lineage>
</organism>
<dbReference type="SUPFAM" id="SSF51261">
    <property type="entry name" value="Duplicated hybrid motif"/>
    <property type="match status" value="1"/>
</dbReference>
<evidence type="ECO:0000259" key="3">
    <source>
        <dbReference type="Pfam" id="PF01551"/>
    </source>
</evidence>
<dbReference type="PANTHER" id="PTHR21666">
    <property type="entry name" value="PEPTIDASE-RELATED"/>
    <property type="match status" value="1"/>
</dbReference>
<protein>
    <submittedName>
        <fullName evidence="4">Peptidase</fullName>
    </submittedName>
</protein>
<keyword evidence="2" id="KW-0081">Bacteriolytic enzyme</keyword>
<feature type="domain" description="M23ase beta-sheet core" evidence="3">
    <location>
        <begin position="51"/>
        <end position="134"/>
    </location>
</feature>
<reference evidence="4" key="1">
    <citation type="journal article" date="2021" name="Proc. Natl. Acad. Sci. U.S.A.">
        <title>A Catalog of Tens of Thousands of Viruses from Human Metagenomes Reveals Hidden Associations with Chronic Diseases.</title>
        <authorList>
            <person name="Tisza M.J."/>
            <person name="Buck C.B."/>
        </authorList>
    </citation>
    <scope>NUCLEOTIDE SEQUENCE</scope>
    <source>
        <strain evidence="4">CtFPV4</strain>
    </source>
</reference>
<dbReference type="CDD" id="cd12797">
    <property type="entry name" value="M23_peptidase"/>
    <property type="match status" value="1"/>
</dbReference>
<dbReference type="EMBL" id="BK032609">
    <property type="protein sequence ID" value="DAF51068.1"/>
    <property type="molecule type" value="Genomic_DNA"/>
</dbReference>
<dbReference type="Pfam" id="PF01551">
    <property type="entry name" value="Peptidase_M23"/>
    <property type="match status" value="1"/>
</dbReference>
<sequence>MTPFAGINRITSPYGYREYWYNGRLIKEQHKGQDIVPTQQAGQALPESAWDVREVTGGTVTAVSTGYNGGRGNLVKIQTAPGVVEIYQHLKTITVKVGQTVRQGDMIGVAGSTGQVTGRHLHFEVQVNGAAVEPSAWSDLPNKASTYNGNDTLDHPAEDVDKQYKATVLVDGLRLRPYPEADDFNANNAIATLVKGKVYDLKQTRNGWAFLLTDEGSGGWACIEDSNGKYLDIKEA</sequence>
<dbReference type="Gene3D" id="2.70.70.10">
    <property type="entry name" value="Glucose Permease (Domain IIA)"/>
    <property type="match status" value="1"/>
</dbReference>
<keyword evidence="1" id="KW-0929">Antimicrobial</keyword>
<dbReference type="InterPro" id="IPR011055">
    <property type="entry name" value="Dup_hybrid_motif"/>
</dbReference>
<evidence type="ECO:0000256" key="1">
    <source>
        <dbReference type="ARBA" id="ARBA00022529"/>
    </source>
</evidence>
<name>A0A8S5SJ26_9CAUD</name>
<dbReference type="GO" id="GO:0031640">
    <property type="term" value="P:killing of cells of another organism"/>
    <property type="evidence" value="ECO:0007669"/>
    <property type="project" value="UniProtKB-KW"/>
</dbReference>
<dbReference type="GO" id="GO:0042742">
    <property type="term" value="P:defense response to bacterium"/>
    <property type="evidence" value="ECO:0007669"/>
    <property type="project" value="UniProtKB-KW"/>
</dbReference>
<accession>A0A8S5SJ26</accession>
<proteinExistence type="predicted"/>
<dbReference type="InterPro" id="IPR016047">
    <property type="entry name" value="M23ase_b-sheet_dom"/>
</dbReference>
<dbReference type="PANTHER" id="PTHR21666:SF270">
    <property type="entry name" value="MUREIN HYDROLASE ACTIVATOR ENVC"/>
    <property type="match status" value="1"/>
</dbReference>
<evidence type="ECO:0000313" key="4">
    <source>
        <dbReference type="EMBL" id="DAF51068.1"/>
    </source>
</evidence>
<dbReference type="GO" id="GO:0004222">
    <property type="term" value="F:metalloendopeptidase activity"/>
    <property type="evidence" value="ECO:0007669"/>
    <property type="project" value="TreeGrafter"/>
</dbReference>
<evidence type="ECO:0000256" key="2">
    <source>
        <dbReference type="ARBA" id="ARBA00022638"/>
    </source>
</evidence>